<evidence type="ECO:0008006" key="3">
    <source>
        <dbReference type="Google" id="ProtNLM"/>
    </source>
</evidence>
<protein>
    <recommendedName>
        <fullName evidence="3">Glycoside hydrolase family 42 N-terminal domain-containing protein</fullName>
    </recommendedName>
</protein>
<dbReference type="InterPro" id="IPR017853">
    <property type="entry name" value="GH"/>
</dbReference>
<proteinExistence type="predicted"/>
<dbReference type="EMBL" id="JAHDYS010000003">
    <property type="protein sequence ID" value="MBT1070963.1"/>
    <property type="molecule type" value="Genomic_DNA"/>
</dbReference>
<organism evidence="1 2">
    <name type="scientific">Pelotalea chapellei</name>
    <dbReference type="NCBI Taxonomy" id="44671"/>
    <lineage>
        <taxon>Bacteria</taxon>
        <taxon>Pseudomonadati</taxon>
        <taxon>Thermodesulfobacteriota</taxon>
        <taxon>Desulfuromonadia</taxon>
        <taxon>Geobacterales</taxon>
        <taxon>Geobacteraceae</taxon>
        <taxon>Pelotalea</taxon>
    </lineage>
</organism>
<dbReference type="Proteomes" id="UP000784128">
    <property type="component" value="Unassembled WGS sequence"/>
</dbReference>
<dbReference type="SUPFAM" id="SSF51445">
    <property type="entry name" value="(Trans)glycosidases"/>
    <property type="match status" value="1"/>
</dbReference>
<gene>
    <name evidence="1" type="ORF">KJB30_04140</name>
</gene>
<name>A0ABS5U5L4_9BACT</name>
<dbReference type="RefSeq" id="WP_214296675.1">
    <property type="nucleotide sequence ID" value="NZ_JAHDYS010000003.1"/>
</dbReference>
<evidence type="ECO:0000313" key="2">
    <source>
        <dbReference type="Proteomes" id="UP000784128"/>
    </source>
</evidence>
<reference evidence="1 2" key="1">
    <citation type="submission" date="2021-05" db="EMBL/GenBank/DDBJ databases">
        <title>The draft genome of Geobacter chapellei DSM 13688.</title>
        <authorList>
            <person name="Xu Z."/>
            <person name="Masuda Y."/>
            <person name="Itoh H."/>
            <person name="Senoo K."/>
        </authorList>
    </citation>
    <scope>NUCLEOTIDE SEQUENCE [LARGE SCALE GENOMIC DNA]</scope>
    <source>
        <strain evidence="1 2">DSM 13688</strain>
    </source>
</reference>
<comment type="caution">
    <text evidence="1">The sequence shown here is derived from an EMBL/GenBank/DDBJ whole genome shotgun (WGS) entry which is preliminary data.</text>
</comment>
<evidence type="ECO:0000313" key="1">
    <source>
        <dbReference type="EMBL" id="MBT1070963.1"/>
    </source>
</evidence>
<keyword evidence="2" id="KW-1185">Reference proteome</keyword>
<dbReference type="Gene3D" id="3.20.20.80">
    <property type="entry name" value="Glycosidases"/>
    <property type="match status" value="1"/>
</dbReference>
<accession>A0ABS5U5L4</accession>
<sequence length="418" mass="47170">MHHTHSKITSIIKIMFIRKLYLLCGLFVVLNATNAQALSSKNEKFIITFWSPPPFTSESLSKAVIEGFNLTSPDEYRLDMVSKSGMMSMLKNSLLTPSTIDTSEGRAKLDLLINRVKDHPSLKAYYITDEPKASDFPGLAKLVAYLRERDPKHFAFINLPPIYASNTQLGVNGTPVHAYQEYLQRFIEEVNPSLISYDHYHFFKTGDGDQFFLNLELIRKFSLKHGLPFWNTIQASTVESNWRTVNANELRWLVYTTLAYGARGISYFLYWGPVTYGGGGLYQGGIKTPLVDSAAVINKELAAVGSILIKLDSMGVYHTSPLPPGTNPVPVSSPVQFIRPENIILALFGRNNVITTFMVVNRNYKIPVLTQLTIGQGVIDIEEFDRRTMKWRIYQNRKGQVISVTIAPGDGRVFRFIK</sequence>